<evidence type="ECO:0000313" key="3">
    <source>
        <dbReference type="EMBL" id="KAL0062322.1"/>
    </source>
</evidence>
<feature type="region of interest" description="Disordered" evidence="1">
    <location>
        <begin position="232"/>
        <end position="359"/>
    </location>
</feature>
<feature type="compositionally biased region" description="Polar residues" evidence="1">
    <location>
        <begin position="136"/>
        <end position="152"/>
    </location>
</feature>
<feature type="compositionally biased region" description="Low complexity" evidence="1">
    <location>
        <begin position="650"/>
        <end position="659"/>
    </location>
</feature>
<feature type="compositionally biased region" description="Polar residues" evidence="1">
    <location>
        <begin position="323"/>
        <end position="350"/>
    </location>
</feature>
<evidence type="ECO:0000313" key="4">
    <source>
        <dbReference type="Proteomes" id="UP001437256"/>
    </source>
</evidence>
<dbReference type="InterPro" id="IPR012677">
    <property type="entry name" value="Nucleotide-bd_a/b_plait_sf"/>
</dbReference>
<feature type="compositionally biased region" description="Low complexity" evidence="1">
    <location>
        <begin position="504"/>
        <end position="526"/>
    </location>
</feature>
<dbReference type="Pfam" id="PF04146">
    <property type="entry name" value="YTH"/>
    <property type="match status" value="1"/>
</dbReference>
<protein>
    <recommendedName>
        <fullName evidence="2">YTH domain-containing protein</fullName>
    </recommendedName>
</protein>
<keyword evidence="4" id="KW-1185">Reference proteome</keyword>
<dbReference type="SUPFAM" id="SSF54928">
    <property type="entry name" value="RNA-binding domain, RBD"/>
    <property type="match status" value="1"/>
</dbReference>
<feature type="region of interest" description="Disordered" evidence="1">
    <location>
        <begin position="794"/>
        <end position="834"/>
    </location>
</feature>
<sequence>MPGDDRSRMPGRRTQQSNQSRRPTGHTGNSGPTNSGPTPISPSGPGGHTISYSPAQPDHAPPPTYAYPPSTSFSQSAAFYGAQYTMPPQQPPTMAMATYPFSHGYQHQHHVPPDPGLMSQNIHANYRSMIPPYAYQQQRQSSDNNSAHSGYSNAPLFSPPTPPNNPGAFQSLRYPSPMPPSSQYATYHQTPAAFSPTAMYQSPQFNYPRPFASSPEAEGQGTWWYLPHLSHQHQPQYEGNPSQNASYQTPPYTMGYSPQVQEMDNSFPASSTGSSIYPMSSTVHTSPHSHVARPPSTSISPPPAAVPPPVAPPAPPPDPAVSRTRTPHTPSVTAQGKPSGPPSASLSAQPTRKPYHPNPPAHRSEWVMWSGNVPPDATHDELWRFFNQKPTTPSGRPSPESSPWHSGVLSIFLISRSSCAFINYENEVTLQSAINRFNGLPLRPNDPRCPRLVCRVRKKDDDLRAGVGGQRGVGMHTKWVKDQRVKPRTTPTPALDQQEHSDLESSASNTTEASSSSLLTSEGETSQRSIDGIASDGRLMRLLIPRGGGHSNSSGSYASTNSSMLNQWFPKRFFILKSLSQFDLDLSVEKGLWATQKHNEGILDQAYRTSSEVYLIFGVNKSGEFYGYARMAGPVKQGEHRVSWGPRTDSSSSTRSSLSPVTGRAVQSDTIFEEPASPTRVLGEGFDTLNLGATHNSNRTPAYFSGRMVEDSPQPFSNNGSSPGQSRLFDAALNPRSGSGGADSYSSDAGQPDERRTAPAELGHQHKKITMQTPTMKFSLDNRALLKEKANSIAEGSNFQLDEDAPIRAVKNPSPESKSMDAMDEERRMDRLLR</sequence>
<dbReference type="CDD" id="cd21134">
    <property type="entry name" value="YTH"/>
    <property type="match status" value="1"/>
</dbReference>
<dbReference type="EMBL" id="JBBXMP010000108">
    <property type="protein sequence ID" value="KAL0062322.1"/>
    <property type="molecule type" value="Genomic_DNA"/>
</dbReference>
<accession>A0ABR2ZPL0</accession>
<dbReference type="Proteomes" id="UP001437256">
    <property type="component" value="Unassembled WGS sequence"/>
</dbReference>
<dbReference type="Gene3D" id="3.10.590.10">
    <property type="entry name" value="ph1033 like domains"/>
    <property type="match status" value="1"/>
</dbReference>
<dbReference type="CDD" id="cd00590">
    <property type="entry name" value="RRM_SF"/>
    <property type="match status" value="1"/>
</dbReference>
<feature type="compositionally biased region" description="Polar residues" evidence="1">
    <location>
        <begin position="13"/>
        <end position="29"/>
    </location>
</feature>
<proteinExistence type="predicted"/>
<feature type="region of interest" description="Disordered" evidence="1">
    <location>
        <begin position="464"/>
        <end position="531"/>
    </location>
</feature>
<feature type="region of interest" description="Disordered" evidence="1">
    <location>
        <begin position="136"/>
        <end position="173"/>
    </location>
</feature>
<feature type="compositionally biased region" description="Basic and acidic residues" evidence="1">
    <location>
        <begin position="818"/>
        <end position="834"/>
    </location>
</feature>
<feature type="region of interest" description="Disordered" evidence="1">
    <location>
        <begin position="1"/>
        <end position="69"/>
    </location>
</feature>
<dbReference type="InterPro" id="IPR057720">
    <property type="entry name" value="RRM_YTH1"/>
</dbReference>
<dbReference type="InterPro" id="IPR035979">
    <property type="entry name" value="RBD_domain_sf"/>
</dbReference>
<feature type="compositionally biased region" description="Polar residues" evidence="1">
    <location>
        <begin position="691"/>
        <end position="700"/>
    </location>
</feature>
<feature type="compositionally biased region" description="Pro residues" evidence="1">
    <location>
        <begin position="300"/>
        <end position="319"/>
    </location>
</feature>
<dbReference type="PANTHER" id="PTHR12357">
    <property type="entry name" value="YTH YT521-B HOMOLOGY DOMAIN-CONTAINING"/>
    <property type="match status" value="1"/>
</dbReference>
<evidence type="ECO:0000256" key="1">
    <source>
        <dbReference type="SAM" id="MobiDB-lite"/>
    </source>
</evidence>
<feature type="compositionally biased region" description="Low complexity" evidence="1">
    <location>
        <begin position="30"/>
        <end position="51"/>
    </location>
</feature>
<comment type="caution">
    <text evidence="3">The sequence shown here is derived from an EMBL/GenBank/DDBJ whole genome shotgun (WGS) entry which is preliminary data.</text>
</comment>
<evidence type="ECO:0000259" key="2">
    <source>
        <dbReference type="PROSITE" id="PS50882"/>
    </source>
</evidence>
<dbReference type="InterPro" id="IPR007275">
    <property type="entry name" value="YTH_domain"/>
</dbReference>
<name>A0ABR2ZPL0_9AGAR</name>
<gene>
    <name evidence="3" type="ORF">AAF712_010806</name>
</gene>
<dbReference type="Pfam" id="PF25701">
    <property type="entry name" value="RRM_YTH1"/>
    <property type="match status" value="1"/>
</dbReference>
<organism evidence="3 4">
    <name type="scientific">Marasmius tenuissimus</name>
    <dbReference type="NCBI Taxonomy" id="585030"/>
    <lineage>
        <taxon>Eukaryota</taxon>
        <taxon>Fungi</taxon>
        <taxon>Dikarya</taxon>
        <taxon>Basidiomycota</taxon>
        <taxon>Agaricomycotina</taxon>
        <taxon>Agaricomycetes</taxon>
        <taxon>Agaricomycetidae</taxon>
        <taxon>Agaricales</taxon>
        <taxon>Marasmiineae</taxon>
        <taxon>Marasmiaceae</taxon>
        <taxon>Marasmius</taxon>
    </lineage>
</organism>
<dbReference type="Gene3D" id="3.30.70.330">
    <property type="match status" value="1"/>
</dbReference>
<dbReference type="InterPro" id="IPR045168">
    <property type="entry name" value="YTH_prot"/>
</dbReference>
<feature type="compositionally biased region" description="Polar residues" evidence="1">
    <location>
        <begin position="232"/>
        <end position="279"/>
    </location>
</feature>
<dbReference type="PANTHER" id="PTHR12357:SF3">
    <property type="entry name" value="YTH DOMAIN-CONTAINING PROTEIN 1"/>
    <property type="match status" value="1"/>
</dbReference>
<dbReference type="PROSITE" id="PS50882">
    <property type="entry name" value="YTH"/>
    <property type="match status" value="1"/>
</dbReference>
<feature type="compositionally biased region" description="Polar residues" evidence="1">
    <location>
        <begin position="714"/>
        <end position="725"/>
    </location>
</feature>
<feature type="region of interest" description="Disordered" evidence="1">
    <location>
        <begin position="637"/>
        <end position="773"/>
    </location>
</feature>
<feature type="domain" description="YTH" evidence="2">
    <location>
        <begin position="571"/>
        <end position="703"/>
    </location>
</feature>
<feature type="compositionally biased region" description="Low complexity" evidence="1">
    <location>
        <begin position="280"/>
        <end position="299"/>
    </location>
</feature>
<reference evidence="3 4" key="1">
    <citation type="submission" date="2024-05" db="EMBL/GenBank/DDBJ databases">
        <title>A draft genome resource for the thread blight pathogen Marasmius tenuissimus strain MS-2.</title>
        <authorList>
            <person name="Yulfo-Soto G.E."/>
            <person name="Baruah I.K."/>
            <person name="Amoako-Attah I."/>
            <person name="Bukari Y."/>
            <person name="Meinhardt L.W."/>
            <person name="Bailey B.A."/>
            <person name="Cohen S.P."/>
        </authorList>
    </citation>
    <scope>NUCLEOTIDE SEQUENCE [LARGE SCALE GENOMIC DNA]</scope>
    <source>
        <strain evidence="3 4">MS-2</strain>
    </source>
</reference>